<evidence type="ECO:0008006" key="5">
    <source>
        <dbReference type="Google" id="ProtNLM"/>
    </source>
</evidence>
<evidence type="ECO:0000313" key="2">
    <source>
        <dbReference type="EMBL" id="PEG33007.1"/>
    </source>
</evidence>
<keyword evidence="3" id="KW-1185">Reference proteome</keyword>
<accession>A0A2A7MNA8</accession>
<proteinExistence type="predicted"/>
<evidence type="ECO:0000313" key="1">
    <source>
        <dbReference type="EMBL" id="GFG50136.1"/>
    </source>
</evidence>
<protein>
    <recommendedName>
        <fullName evidence="5">DNA-binding protein</fullName>
    </recommendedName>
</protein>
<dbReference type="AlphaFoldDB" id="A0A2A7MNA8"/>
<sequence>MSLAYRYDVDDARYLAGPKEIGQVLGVEPNTVNVWQRRDASRPPFPAPIVRLAGGSIWDIRDVIAWADATGRTVQQRDYTAPGWVPDQPKH</sequence>
<gene>
    <name evidence="2" type="ORF">CQY20_33125</name>
    <name evidence="1" type="ORF">MAGR_15770</name>
</gene>
<reference evidence="1" key="3">
    <citation type="submission" date="2020-02" db="EMBL/GenBank/DDBJ databases">
        <authorList>
            <person name="Matsumoto Y."/>
            <person name="Motooka D."/>
            <person name="Nakamura S."/>
        </authorList>
    </citation>
    <scope>NUCLEOTIDE SEQUENCE</scope>
    <source>
        <strain evidence="1">JCM 6377</strain>
    </source>
</reference>
<dbReference type="EMBL" id="BLKS01000001">
    <property type="protein sequence ID" value="GFG50136.1"/>
    <property type="molecule type" value="Genomic_DNA"/>
</dbReference>
<dbReference type="Proteomes" id="UP000465302">
    <property type="component" value="Unassembled WGS sequence"/>
</dbReference>
<evidence type="ECO:0000313" key="3">
    <source>
        <dbReference type="Proteomes" id="UP000220914"/>
    </source>
</evidence>
<name>A0A2A7MNA8_MYCAG</name>
<reference evidence="2 3" key="1">
    <citation type="submission" date="2017-10" db="EMBL/GenBank/DDBJ databases">
        <title>The new phylogeny of genus Mycobacterium.</title>
        <authorList>
            <person name="Tortoli E."/>
            <person name="Trovato A."/>
            <person name="Cirillo D.M."/>
        </authorList>
    </citation>
    <scope>NUCLEOTIDE SEQUENCE [LARGE SCALE GENOMIC DNA]</scope>
    <source>
        <strain evidence="2 3">CCUG37673</strain>
    </source>
</reference>
<dbReference type="Proteomes" id="UP000220914">
    <property type="component" value="Unassembled WGS sequence"/>
</dbReference>
<comment type="caution">
    <text evidence="2">The sequence shown here is derived from an EMBL/GenBank/DDBJ whole genome shotgun (WGS) entry which is preliminary data.</text>
</comment>
<dbReference type="EMBL" id="PDCP01000164">
    <property type="protein sequence ID" value="PEG33007.1"/>
    <property type="molecule type" value="Genomic_DNA"/>
</dbReference>
<reference evidence="1 4" key="2">
    <citation type="journal article" date="2019" name="Emerg. Microbes Infect.">
        <title>Comprehensive subspecies identification of 175 nontuberculous mycobacteria species based on 7547 genomic profiles.</title>
        <authorList>
            <person name="Matsumoto Y."/>
            <person name="Kinjo T."/>
            <person name="Motooka D."/>
            <person name="Nabeya D."/>
            <person name="Jung N."/>
            <person name="Uechi K."/>
            <person name="Horii T."/>
            <person name="Iida T."/>
            <person name="Fujita J."/>
            <person name="Nakamura S."/>
        </authorList>
    </citation>
    <scope>NUCLEOTIDE SEQUENCE [LARGE SCALE GENOMIC DNA]</scope>
    <source>
        <strain evidence="1 4">JCM 6377</strain>
    </source>
</reference>
<evidence type="ECO:0000313" key="4">
    <source>
        <dbReference type="Proteomes" id="UP000465302"/>
    </source>
</evidence>
<organism evidence="2 3">
    <name type="scientific">Mycolicibacterium agri</name>
    <name type="common">Mycobacterium agri</name>
    <dbReference type="NCBI Taxonomy" id="36811"/>
    <lineage>
        <taxon>Bacteria</taxon>
        <taxon>Bacillati</taxon>
        <taxon>Actinomycetota</taxon>
        <taxon>Actinomycetes</taxon>
        <taxon>Mycobacteriales</taxon>
        <taxon>Mycobacteriaceae</taxon>
        <taxon>Mycolicibacterium</taxon>
    </lineage>
</organism>